<organism evidence="3 4">
    <name type="scientific">Rubripirellula lacrimiformis</name>
    <dbReference type="NCBI Taxonomy" id="1930273"/>
    <lineage>
        <taxon>Bacteria</taxon>
        <taxon>Pseudomonadati</taxon>
        <taxon>Planctomycetota</taxon>
        <taxon>Planctomycetia</taxon>
        <taxon>Pirellulales</taxon>
        <taxon>Pirellulaceae</taxon>
        <taxon>Rubripirellula</taxon>
    </lineage>
</organism>
<gene>
    <name evidence="3" type="ORF">K227x_31600</name>
</gene>
<dbReference type="RefSeq" id="WP_145170546.1">
    <property type="nucleotide sequence ID" value="NZ_CP036525.1"/>
</dbReference>
<evidence type="ECO:0008006" key="5">
    <source>
        <dbReference type="Google" id="ProtNLM"/>
    </source>
</evidence>
<dbReference type="Proteomes" id="UP000318538">
    <property type="component" value="Chromosome"/>
</dbReference>
<evidence type="ECO:0000313" key="4">
    <source>
        <dbReference type="Proteomes" id="UP000318538"/>
    </source>
</evidence>
<feature type="region of interest" description="Disordered" evidence="1">
    <location>
        <begin position="1"/>
        <end position="22"/>
    </location>
</feature>
<dbReference type="EMBL" id="CP036525">
    <property type="protein sequence ID" value="QDT04764.1"/>
    <property type="molecule type" value="Genomic_DNA"/>
</dbReference>
<keyword evidence="2" id="KW-1133">Transmembrane helix</keyword>
<proteinExistence type="predicted"/>
<keyword evidence="2" id="KW-0472">Membrane</keyword>
<evidence type="ECO:0000313" key="3">
    <source>
        <dbReference type="EMBL" id="QDT04764.1"/>
    </source>
</evidence>
<sequence length="82" mass="9297">MTIKTKQANPSSPNYRHVERREHTVEATEVAAEKLQAYGSHFVAEPARDLGSQLRDYARRKPDVAVMWCFGLGIIVGWKLRG</sequence>
<keyword evidence="2" id="KW-0812">Transmembrane</keyword>
<name>A0A517NC97_9BACT</name>
<protein>
    <recommendedName>
        <fullName evidence="5">DUF883 domain-containing protein</fullName>
    </recommendedName>
</protein>
<evidence type="ECO:0000256" key="2">
    <source>
        <dbReference type="SAM" id="Phobius"/>
    </source>
</evidence>
<evidence type="ECO:0000256" key="1">
    <source>
        <dbReference type="SAM" id="MobiDB-lite"/>
    </source>
</evidence>
<keyword evidence="4" id="KW-1185">Reference proteome</keyword>
<feature type="compositionally biased region" description="Polar residues" evidence="1">
    <location>
        <begin position="1"/>
        <end position="14"/>
    </location>
</feature>
<dbReference type="OrthoDB" id="290375at2"/>
<dbReference type="KEGG" id="rlc:K227x_31600"/>
<accession>A0A517NC97</accession>
<feature type="transmembrane region" description="Helical" evidence="2">
    <location>
        <begin position="64"/>
        <end position="80"/>
    </location>
</feature>
<dbReference type="AlphaFoldDB" id="A0A517NC97"/>
<reference evidence="3 4" key="1">
    <citation type="submission" date="2019-02" db="EMBL/GenBank/DDBJ databases">
        <title>Deep-cultivation of Planctomycetes and their phenomic and genomic characterization uncovers novel biology.</title>
        <authorList>
            <person name="Wiegand S."/>
            <person name="Jogler M."/>
            <person name="Boedeker C."/>
            <person name="Pinto D."/>
            <person name="Vollmers J."/>
            <person name="Rivas-Marin E."/>
            <person name="Kohn T."/>
            <person name="Peeters S.H."/>
            <person name="Heuer A."/>
            <person name="Rast P."/>
            <person name="Oberbeckmann S."/>
            <person name="Bunk B."/>
            <person name="Jeske O."/>
            <person name="Meyerdierks A."/>
            <person name="Storesund J.E."/>
            <person name="Kallscheuer N."/>
            <person name="Luecker S."/>
            <person name="Lage O.M."/>
            <person name="Pohl T."/>
            <person name="Merkel B.J."/>
            <person name="Hornburger P."/>
            <person name="Mueller R.-W."/>
            <person name="Bruemmer F."/>
            <person name="Labrenz M."/>
            <person name="Spormann A.M."/>
            <person name="Op den Camp H."/>
            <person name="Overmann J."/>
            <person name="Amann R."/>
            <person name="Jetten M.S.M."/>
            <person name="Mascher T."/>
            <person name="Medema M.H."/>
            <person name="Devos D.P."/>
            <person name="Kaster A.-K."/>
            <person name="Ovreas L."/>
            <person name="Rohde M."/>
            <person name="Galperin M.Y."/>
            <person name="Jogler C."/>
        </authorList>
    </citation>
    <scope>NUCLEOTIDE SEQUENCE [LARGE SCALE GENOMIC DNA]</scope>
    <source>
        <strain evidence="3 4">K22_7</strain>
    </source>
</reference>